<gene>
    <name evidence="1" type="ORF">EST38_g2616</name>
</gene>
<dbReference type="Proteomes" id="UP000290288">
    <property type="component" value="Unassembled WGS sequence"/>
</dbReference>
<name>A0A4Q2DWB7_9AGAR</name>
<evidence type="ECO:0000313" key="2">
    <source>
        <dbReference type="Proteomes" id="UP000290288"/>
    </source>
</evidence>
<dbReference type="AlphaFoldDB" id="A0A4Q2DWB7"/>
<accession>A0A4Q2DWB7</accession>
<comment type="caution">
    <text evidence="1">The sequence shown here is derived from an EMBL/GenBank/DDBJ whole genome shotgun (WGS) entry which is preliminary data.</text>
</comment>
<keyword evidence="2" id="KW-1185">Reference proteome</keyword>
<organism evidence="1 2">
    <name type="scientific">Candolleomyces aberdarensis</name>
    <dbReference type="NCBI Taxonomy" id="2316362"/>
    <lineage>
        <taxon>Eukaryota</taxon>
        <taxon>Fungi</taxon>
        <taxon>Dikarya</taxon>
        <taxon>Basidiomycota</taxon>
        <taxon>Agaricomycotina</taxon>
        <taxon>Agaricomycetes</taxon>
        <taxon>Agaricomycetidae</taxon>
        <taxon>Agaricales</taxon>
        <taxon>Agaricineae</taxon>
        <taxon>Psathyrellaceae</taxon>
        <taxon>Candolleomyces</taxon>
    </lineage>
</organism>
<evidence type="ECO:0000313" key="1">
    <source>
        <dbReference type="EMBL" id="RXW23245.1"/>
    </source>
</evidence>
<protein>
    <submittedName>
        <fullName evidence="1">Uncharacterized protein</fullName>
    </submittedName>
</protein>
<reference evidence="1 2" key="1">
    <citation type="submission" date="2019-01" db="EMBL/GenBank/DDBJ databases">
        <title>Draft genome sequence of Psathyrella aberdarensis IHI B618.</title>
        <authorList>
            <person name="Buettner E."/>
            <person name="Kellner H."/>
        </authorList>
    </citation>
    <scope>NUCLEOTIDE SEQUENCE [LARGE SCALE GENOMIC DNA]</scope>
    <source>
        <strain evidence="1 2">IHI B618</strain>
    </source>
</reference>
<proteinExistence type="predicted"/>
<sequence>MDSRNYDSIVRGAYGKSVDVHLALHRILDPIFSHVHDAQPDWEIFSSDGRYDVPSRAGP</sequence>
<dbReference type="EMBL" id="SDEE01000047">
    <property type="protein sequence ID" value="RXW23245.1"/>
    <property type="molecule type" value="Genomic_DNA"/>
</dbReference>